<dbReference type="GO" id="GO:0005524">
    <property type="term" value="F:ATP binding"/>
    <property type="evidence" value="ECO:0007669"/>
    <property type="project" value="UniProtKB-UniRule"/>
</dbReference>
<dbReference type="EMBL" id="JAFLCK010000008">
    <property type="protein sequence ID" value="MBN8660120.1"/>
    <property type="molecule type" value="Genomic_DNA"/>
</dbReference>
<protein>
    <recommendedName>
        <fullName evidence="6">tRNA(Ile)-lysidine synthase</fullName>
        <ecNumber evidence="6">6.3.4.19</ecNumber>
    </recommendedName>
    <alternativeName>
        <fullName evidence="6">tRNA(Ile)-2-lysyl-cytidine synthase</fullName>
    </alternativeName>
    <alternativeName>
        <fullName evidence="6">tRNA(Ile)-lysidine synthetase</fullName>
    </alternativeName>
</protein>
<evidence type="ECO:0000256" key="3">
    <source>
        <dbReference type="ARBA" id="ARBA00022741"/>
    </source>
</evidence>
<evidence type="ECO:0000256" key="6">
    <source>
        <dbReference type="HAMAP-Rule" id="MF_01161"/>
    </source>
</evidence>
<organism evidence="8 9">
    <name type="scientific">Candidatus Obscuribacter phosphatis</name>
    <dbReference type="NCBI Taxonomy" id="1906157"/>
    <lineage>
        <taxon>Bacteria</taxon>
        <taxon>Bacillati</taxon>
        <taxon>Candidatus Melainabacteria</taxon>
        <taxon>Candidatus Obscuribacterales</taxon>
        <taxon>Candidatus Obscuribacteraceae</taxon>
        <taxon>Candidatus Obscuribacter</taxon>
    </lineage>
</organism>
<dbReference type="SUPFAM" id="SSF82829">
    <property type="entry name" value="MesJ substrate recognition domain-like"/>
    <property type="match status" value="1"/>
</dbReference>
<gene>
    <name evidence="6 8" type="primary">tilS</name>
    <name evidence="8" type="ORF">J0M35_07135</name>
</gene>
<feature type="domain" description="tRNA(Ile)-lysidine/2-thiocytidine synthase N-terminal" evidence="7">
    <location>
        <begin position="44"/>
        <end position="238"/>
    </location>
</feature>
<reference evidence="8" key="1">
    <citation type="submission" date="2021-02" db="EMBL/GenBank/DDBJ databases">
        <title>Genome-Resolved Metagenomics of a Microbial Community Performing Photosynthetic Biological Nutrient Removal.</title>
        <authorList>
            <person name="Mcdaniel E.A."/>
        </authorList>
    </citation>
    <scope>NUCLEOTIDE SEQUENCE</scope>
    <source>
        <strain evidence="8">UWPOB_OBS1</strain>
    </source>
</reference>
<evidence type="ECO:0000259" key="7">
    <source>
        <dbReference type="Pfam" id="PF01171"/>
    </source>
</evidence>
<dbReference type="NCBIfam" id="TIGR02432">
    <property type="entry name" value="lysidine_TilS_N"/>
    <property type="match status" value="1"/>
</dbReference>
<dbReference type="Gene3D" id="3.40.50.620">
    <property type="entry name" value="HUPs"/>
    <property type="match status" value="1"/>
</dbReference>
<dbReference type="CDD" id="cd01992">
    <property type="entry name" value="TilS_N"/>
    <property type="match status" value="1"/>
</dbReference>
<evidence type="ECO:0000313" key="8">
    <source>
        <dbReference type="EMBL" id="MBN8660120.1"/>
    </source>
</evidence>
<evidence type="ECO:0000313" key="9">
    <source>
        <dbReference type="Proteomes" id="UP000664277"/>
    </source>
</evidence>
<sequence>MTLPKEPTEKRAALLSRVKRELVLLLQDCQDSNRKVLGVLVDSKIVVALSGGPDSVFLLEALLVILQEEGLSTANLKACHVNHAVRAESLQDEQFCRDLCLSLGVELLVETLPAGPSDEARLRKLRYQALQRACRHFAASYLVAAHHRDDQIETFLFRLFRGSGPDGLAAMPGLSFLCDSSFIDASLSEDKISLLRPLLSFNKDEILSWFEDCKRDQAFVTDLSNSQSAYQRNFLRNQVLPMVQGRFPGALDHIEQLRSMLACDKQYFELEVERQLPHLTSPSGHLLVEPWLALPPALQGRVLIAYLNRNFPTLEVDFKLVGRLHDVMHSQSHLESLKKGLIARLGVDLPSPTKTKVLIIESQSENFLDNDSKARLDRLVSAVPIFPDRGQSAAFDAKAVGVSALQANPSSAELSSLTAPGLRLLPWLNAALQVEVELERSKQIDQAEQKDQGGKLASFTFYLSKEHCQAALRQNQPIVLRSRCGGDIFGSGTLKHRLHRLGGRKAELLSRLSEHLPGALPESSLQWLRYLPVLALGSRVLWLPGSLLNEADFLPKSCTDGVSEPIYRLRLIPLGDHLQQTGADGSLTC</sequence>
<dbReference type="PANTHER" id="PTHR43033">
    <property type="entry name" value="TRNA(ILE)-LYSIDINE SYNTHASE-RELATED"/>
    <property type="match status" value="1"/>
</dbReference>
<evidence type="ECO:0000256" key="4">
    <source>
        <dbReference type="ARBA" id="ARBA00022840"/>
    </source>
</evidence>
<evidence type="ECO:0000256" key="1">
    <source>
        <dbReference type="ARBA" id="ARBA00022598"/>
    </source>
</evidence>
<comment type="function">
    <text evidence="6">Ligates lysine onto the cytidine present at position 34 of the AUA codon-specific tRNA(Ile) that contains the anticodon CAU, in an ATP-dependent manner. Cytidine is converted to lysidine, thus changing the amino acid specificity of the tRNA from methionine to isoleucine.</text>
</comment>
<comment type="similarity">
    <text evidence="6">Belongs to the tRNA(Ile)-lysidine synthase family.</text>
</comment>
<keyword evidence="1 6" id="KW-0436">Ligase</keyword>
<dbReference type="InterPro" id="IPR012795">
    <property type="entry name" value="tRNA_Ile_lys_synt_N"/>
</dbReference>
<comment type="caution">
    <text evidence="8">The sequence shown here is derived from an EMBL/GenBank/DDBJ whole genome shotgun (WGS) entry which is preliminary data.</text>
</comment>
<dbReference type="InterPro" id="IPR014729">
    <property type="entry name" value="Rossmann-like_a/b/a_fold"/>
</dbReference>
<dbReference type="EC" id="6.3.4.19" evidence="6"/>
<comment type="subcellular location">
    <subcellularLocation>
        <location evidence="6">Cytoplasm</location>
    </subcellularLocation>
</comment>
<dbReference type="InterPro" id="IPR012094">
    <property type="entry name" value="tRNA_Ile_lys_synt"/>
</dbReference>
<feature type="binding site" evidence="6">
    <location>
        <begin position="50"/>
        <end position="55"/>
    </location>
    <ligand>
        <name>ATP</name>
        <dbReference type="ChEBI" id="CHEBI:30616"/>
    </ligand>
</feature>
<dbReference type="AlphaFoldDB" id="A0A8J7PI24"/>
<name>A0A8J7PI24_9BACT</name>
<keyword evidence="3 6" id="KW-0547">Nucleotide-binding</keyword>
<dbReference type="GO" id="GO:0005737">
    <property type="term" value="C:cytoplasm"/>
    <property type="evidence" value="ECO:0007669"/>
    <property type="project" value="UniProtKB-SubCell"/>
</dbReference>
<evidence type="ECO:0000256" key="5">
    <source>
        <dbReference type="ARBA" id="ARBA00048539"/>
    </source>
</evidence>
<dbReference type="Gene3D" id="1.20.59.20">
    <property type="match status" value="1"/>
</dbReference>
<dbReference type="GO" id="GO:0006400">
    <property type="term" value="P:tRNA modification"/>
    <property type="evidence" value="ECO:0007669"/>
    <property type="project" value="UniProtKB-UniRule"/>
</dbReference>
<keyword evidence="2 6" id="KW-0819">tRNA processing</keyword>
<dbReference type="Proteomes" id="UP000664277">
    <property type="component" value="Unassembled WGS sequence"/>
</dbReference>
<dbReference type="PANTHER" id="PTHR43033:SF1">
    <property type="entry name" value="TRNA(ILE)-LYSIDINE SYNTHASE-RELATED"/>
    <property type="match status" value="1"/>
</dbReference>
<accession>A0A8J7PI24</accession>
<dbReference type="SUPFAM" id="SSF52402">
    <property type="entry name" value="Adenine nucleotide alpha hydrolases-like"/>
    <property type="match status" value="1"/>
</dbReference>
<dbReference type="HAMAP" id="MF_01161">
    <property type="entry name" value="tRNA_Ile_lys_synt"/>
    <property type="match status" value="1"/>
</dbReference>
<dbReference type="GO" id="GO:0032267">
    <property type="term" value="F:tRNA(Ile)-lysidine synthase activity"/>
    <property type="evidence" value="ECO:0007669"/>
    <property type="project" value="UniProtKB-EC"/>
</dbReference>
<proteinExistence type="inferred from homology"/>
<evidence type="ECO:0000256" key="2">
    <source>
        <dbReference type="ARBA" id="ARBA00022694"/>
    </source>
</evidence>
<keyword evidence="6" id="KW-0963">Cytoplasm</keyword>
<comment type="domain">
    <text evidence="6">The N-terminal region contains the highly conserved SGGXDS motif, predicted to be a P-loop motif involved in ATP binding.</text>
</comment>
<dbReference type="InterPro" id="IPR011063">
    <property type="entry name" value="TilS/TtcA_N"/>
</dbReference>
<comment type="catalytic activity">
    <reaction evidence="5 6">
        <text>cytidine(34) in tRNA(Ile2) + L-lysine + ATP = lysidine(34) in tRNA(Ile2) + AMP + diphosphate + H(+)</text>
        <dbReference type="Rhea" id="RHEA:43744"/>
        <dbReference type="Rhea" id="RHEA-COMP:10625"/>
        <dbReference type="Rhea" id="RHEA-COMP:10670"/>
        <dbReference type="ChEBI" id="CHEBI:15378"/>
        <dbReference type="ChEBI" id="CHEBI:30616"/>
        <dbReference type="ChEBI" id="CHEBI:32551"/>
        <dbReference type="ChEBI" id="CHEBI:33019"/>
        <dbReference type="ChEBI" id="CHEBI:82748"/>
        <dbReference type="ChEBI" id="CHEBI:83665"/>
        <dbReference type="ChEBI" id="CHEBI:456215"/>
        <dbReference type="EC" id="6.3.4.19"/>
    </reaction>
</comment>
<keyword evidence="4 6" id="KW-0067">ATP-binding</keyword>
<dbReference type="Pfam" id="PF01171">
    <property type="entry name" value="ATP_bind_3"/>
    <property type="match status" value="1"/>
</dbReference>